<feature type="domain" description="FMN-binding" evidence="3">
    <location>
        <begin position="165"/>
        <end position="257"/>
    </location>
</feature>
<dbReference type="Pfam" id="PF04205">
    <property type="entry name" value="FMN_bind"/>
    <property type="match status" value="1"/>
</dbReference>
<feature type="compositionally biased region" description="Low complexity" evidence="1">
    <location>
        <begin position="25"/>
        <end position="38"/>
    </location>
</feature>
<evidence type="ECO:0000259" key="3">
    <source>
        <dbReference type="SMART" id="SM00900"/>
    </source>
</evidence>
<protein>
    <submittedName>
        <fullName evidence="4">FMN-binding protein</fullName>
    </submittedName>
</protein>
<proteinExistence type="predicted"/>
<organism evidence="4 5">
    <name type="scientific">Lutispora saccharofermentans</name>
    <dbReference type="NCBI Taxonomy" id="3024236"/>
    <lineage>
        <taxon>Bacteria</taxon>
        <taxon>Bacillati</taxon>
        <taxon>Bacillota</taxon>
        <taxon>Clostridia</taxon>
        <taxon>Lutisporales</taxon>
        <taxon>Lutisporaceae</taxon>
        <taxon>Lutispora</taxon>
    </lineage>
</organism>
<keyword evidence="5" id="KW-1185">Reference proteome</keyword>
<dbReference type="EMBL" id="JAJEKE010000003">
    <property type="protein sequence ID" value="MCQ1528990.1"/>
    <property type="molecule type" value="Genomic_DNA"/>
</dbReference>
<evidence type="ECO:0000313" key="4">
    <source>
        <dbReference type="EMBL" id="MCQ1528990.1"/>
    </source>
</evidence>
<feature type="signal peptide" evidence="2">
    <location>
        <begin position="1"/>
        <end position="18"/>
    </location>
</feature>
<dbReference type="Proteomes" id="UP001651880">
    <property type="component" value="Unassembled WGS sequence"/>
</dbReference>
<feature type="chain" id="PRO_5046428563" evidence="2">
    <location>
        <begin position="19"/>
        <end position="258"/>
    </location>
</feature>
<name>A0ABT1NCK2_9FIRM</name>
<dbReference type="SMART" id="SM00900">
    <property type="entry name" value="FMN_bind"/>
    <property type="match status" value="2"/>
</dbReference>
<feature type="region of interest" description="Disordered" evidence="1">
    <location>
        <begin position="25"/>
        <end position="52"/>
    </location>
</feature>
<feature type="domain" description="FMN-binding" evidence="3">
    <location>
        <begin position="55"/>
        <end position="144"/>
    </location>
</feature>
<keyword evidence="2" id="KW-0732">Signal</keyword>
<evidence type="ECO:0000313" key="5">
    <source>
        <dbReference type="Proteomes" id="UP001651880"/>
    </source>
</evidence>
<dbReference type="Gene3D" id="3.90.1010.20">
    <property type="match status" value="2"/>
</dbReference>
<gene>
    <name evidence="4" type="ORF">LJD61_05445</name>
</gene>
<dbReference type="InterPro" id="IPR007329">
    <property type="entry name" value="FMN-bd"/>
</dbReference>
<sequence>MKKLLSLALIVVLVVAMAAACAPKSEPAAAPPATNNEAAYKDGTYTAKGDTDERGWTPEVTVVVKDGKISEVKYDEVRGMYKSEDTEYHKAFKDAKNVDIVAVYKQMGEGLVAAQDSEKVAAVAGATGSFTNFKTLAAEAIAQAKDGDKLKDGNFKASGKEDERGWTPFVSITVAEGKITAATYDEVSSKAFVNKTQDEGYKASFKQVKNVDLVAAYEKFGADLVAAQDIAKVDTTGGASHSGENFKALVEEALSQAK</sequence>
<evidence type="ECO:0000256" key="1">
    <source>
        <dbReference type="SAM" id="MobiDB-lite"/>
    </source>
</evidence>
<dbReference type="RefSeq" id="WP_255226511.1">
    <property type="nucleotide sequence ID" value="NZ_JAJEKE010000003.1"/>
</dbReference>
<dbReference type="PROSITE" id="PS51257">
    <property type="entry name" value="PROKAR_LIPOPROTEIN"/>
    <property type="match status" value="1"/>
</dbReference>
<accession>A0ABT1NCK2</accession>
<reference evidence="4 5" key="1">
    <citation type="submission" date="2021-10" db="EMBL/GenBank/DDBJ databases">
        <title>Lutispora strain m25 sp. nov., a thermophilic, non-spore-forming bacterium isolated from a lab-scale methanogenic bioreactor digesting anaerobic sludge.</title>
        <authorList>
            <person name="El Houari A."/>
            <person name="Mcdonald J."/>
        </authorList>
    </citation>
    <scope>NUCLEOTIDE SEQUENCE [LARGE SCALE GENOMIC DNA]</scope>
    <source>
        <strain evidence="5">m25</strain>
    </source>
</reference>
<evidence type="ECO:0000256" key="2">
    <source>
        <dbReference type="SAM" id="SignalP"/>
    </source>
</evidence>
<comment type="caution">
    <text evidence="4">The sequence shown here is derived from an EMBL/GenBank/DDBJ whole genome shotgun (WGS) entry which is preliminary data.</text>
</comment>